<dbReference type="InterPro" id="IPR038717">
    <property type="entry name" value="Tc1-like_DDE_dom"/>
</dbReference>
<dbReference type="AlphaFoldDB" id="A0A8S3VCG9"/>
<dbReference type="InterPro" id="IPR009057">
    <property type="entry name" value="Homeodomain-like_sf"/>
</dbReference>
<proteinExistence type="predicted"/>
<dbReference type="Pfam" id="PF01498">
    <property type="entry name" value="HTH_Tnp_Tc3_2"/>
    <property type="match status" value="1"/>
</dbReference>
<organism evidence="3 4">
    <name type="scientific">Mytilus edulis</name>
    <name type="common">Blue mussel</name>
    <dbReference type="NCBI Taxonomy" id="6550"/>
    <lineage>
        <taxon>Eukaryota</taxon>
        <taxon>Metazoa</taxon>
        <taxon>Spiralia</taxon>
        <taxon>Lophotrochozoa</taxon>
        <taxon>Mollusca</taxon>
        <taxon>Bivalvia</taxon>
        <taxon>Autobranchia</taxon>
        <taxon>Pteriomorphia</taxon>
        <taxon>Mytilida</taxon>
        <taxon>Mytiloidea</taxon>
        <taxon>Mytilidae</taxon>
        <taxon>Mytilinae</taxon>
        <taxon>Mytilus</taxon>
    </lineage>
</organism>
<evidence type="ECO:0000313" key="4">
    <source>
        <dbReference type="Proteomes" id="UP000683360"/>
    </source>
</evidence>
<evidence type="ECO:0000259" key="1">
    <source>
        <dbReference type="Pfam" id="PF01498"/>
    </source>
</evidence>
<protein>
    <recommendedName>
        <fullName evidence="5">Tc1-like transposase DDE domain-containing protein</fullName>
    </recommendedName>
</protein>
<accession>A0A8S3VCG9</accession>
<dbReference type="OrthoDB" id="6044094at2759"/>
<dbReference type="Pfam" id="PF13358">
    <property type="entry name" value="DDE_3"/>
    <property type="match status" value="1"/>
</dbReference>
<dbReference type="InterPro" id="IPR002492">
    <property type="entry name" value="Transposase_Tc1-like"/>
</dbReference>
<comment type="caution">
    <text evidence="3">The sequence shown here is derived from an EMBL/GenBank/DDBJ whole genome shotgun (WGS) entry which is preliminary data.</text>
</comment>
<name>A0A8S3VCG9_MYTED</name>
<evidence type="ECO:0000259" key="2">
    <source>
        <dbReference type="Pfam" id="PF13358"/>
    </source>
</evidence>
<dbReference type="PANTHER" id="PTHR23022:SF135">
    <property type="entry name" value="SI:DKEY-77F5.3"/>
    <property type="match status" value="1"/>
</dbReference>
<dbReference type="SUPFAM" id="SSF46689">
    <property type="entry name" value="Homeodomain-like"/>
    <property type="match status" value="1"/>
</dbReference>
<feature type="domain" description="Transposase Tc1-like" evidence="1">
    <location>
        <begin position="86"/>
        <end position="145"/>
    </location>
</feature>
<dbReference type="InterPro" id="IPR052338">
    <property type="entry name" value="Transposase_5"/>
</dbReference>
<dbReference type="GO" id="GO:0015074">
    <property type="term" value="P:DNA integration"/>
    <property type="evidence" value="ECO:0007669"/>
    <property type="project" value="InterPro"/>
</dbReference>
<dbReference type="GO" id="GO:0003677">
    <property type="term" value="F:DNA binding"/>
    <property type="evidence" value="ECO:0007669"/>
    <property type="project" value="InterPro"/>
</dbReference>
<dbReference type="Gene3D" id="3.30.420.10">
    <property type="entry name" value="Ribonuclease H-like superfamily/Ribonuclease H"/>
    <property type="match status" value="1"/>
</dbReference>
<dbReference type="GO" id="GO:0006313">
    <property type="term" value="P:DNA transposition"/>
    <property type="evidence" value="ECO:0007669"/>
    <property type="project" value="InterPro"/>
</dbReference>
<reference evidence="3" key="1">
    <citation type="submission" date="2021-03" db="EMBL/GenBank/DDBJ databases">
        <authorList>
            <person name="Bekaert M."/>
        </authorList>
    </citation>
    <scope>NUCLEOTIDE SEQUENCE</scope>
</reference>
<feature type="domain" description="Tc1-like transposase DDE" evidence="2">
    <location>
        <begin position="155"/>
        <end position="282"/>
    </location>
</feature>
<dbReference type="EMBL" id="CAJPWZ010003127">
    <property type="protein sequence ID" value="CAG2252651.1"/>
    <property type="molecule type" value="Genomic_DNA"/>
</dbReference>
<evidence type="ECO:0008006" key="5">
    <source>
        <dbReference type="Google" id="ProtNLM"/>
    </source>
</evidence>
<evidence type="ECO:0000313" key="3">
    <source>
        <dbReference type="EMBL" id="CAG2252651.1"/>
    </source>
</evidence>
<keyword evidence="4" id="KW-1185">Reference proteome</keyword>
<dbReference type="Proteomes" id="UP000683360">
    <property type="component" value="Unassembled WGS sequence"/>
</dbReference>
<dbReference type="PANTHER" id="PTHR23022">
    <property type="entry name" value="TRANSPOSABLE ELEMENT-RELATED"/>
    <property type="match status" value="1"/>
</dbReference>
<gene>
    <name evidence="3" type="ORF">MEDL_64224</name>
</gene>
<sequence length="441" mass="51249">MPKSKLSHCHRLEIVSLFRQNWKVSAIVRYLGDQHGINVDWCTVKKVILKYKSGDLFAESMSTDSFIKFRKVSDSDILTVKTALSENCTMTATDIQRQLQETGTSLSKTTVHRVIKEAGYTASAPRYCQMIREVNKVKRVDFCKQLVLDNDNFNDIVFTDECTVQLHDNKVVVYRLRNESATPIPQPKHPLKVHVWGGISRRGTTRLLIFDGILKSDFFVENILEKTLLPFIKSVYPDGHRFQQDNDPKHRSKLAKSFMIDNGIQWWDCWPSESPDINPIEMTALQEFWTRDLTIEYCNRFIDHLYKVVPVVIALEGRATADVPRKIFPERSYGKSISYFKTKNYKTFLLGKKNDWEIKILDDFVVAIENGGNAQNLQMTIEQSTQTDNNDEDNEQPGYVIQQDLFKEECRYCFCKPCITDDQHRQLWWHGQSEKAHQENS</sequence>
<dbReference type="InterPro" id="IPR036397">
    <property type="entry name" value="RNaseH_sf"/>
</dbReference>